<dbReference type="SUPFAM" id="SSF82866">
    <property type="entry name" value="Multidrug efflux transporter AcrB transmembrane domain"/>
    <property type="match status" value="2"/>
</dbReference>
<evidence type="ECO:0000313" key="3">
    <source>
        <dbReference type="Proteomes" id="UP001432180"/>
    </source>
</evidence>
<protein>
    <submittedName>
        <fullName evidence="2">Efflux pump membrane transporter BepE</fullName>
    </submittedName>
</protein>
<name>A0ABZ0SBS1_9GAMM</name>
<dbReference type="SUPFAM" id="SSF82714">
    <property type="entry name" value="Multidrug efflux transporter AcrB TolC docking domain, DN and DC subdomains"/>
    <property type="match status" value="2"/>
</dbReference>
<dbReference type="EMBL" id="CP121472">
    <property type="protein sequence ID" value="WPL18347.1"/>
    <property type="molecule type" value="Genomic_DNA"/>
</dbReference>
<keyword evidence="1" id="KW-0812">Transmembrane</keyword>
<reference evidence="2 3" key="1">
    <citation type="journal article" date="2023" name="Microorganisms">
        <title>Thiorhodovibrio frisius and Trv. litoralis spp. nov., Two Novel Members from a Clade of Fastidious Purple Sulfur Bacteria That Exhibit Unique Red-Shifted Light-Harvesting Capabilities.</title>
        <authorList>
            <person name="Methner A."/>
            <person name="Kuzyk S.B."/>
            <person name="Petersen J."/>
            <person name="Bauer S."/>
            <person name="Brinkmann H."/>
            <person name="Sichau K."/>
            <person name="Wanner G."/>
            <person name="Wolf J."/>
            <person name="Neumann-Schaal M."/>
            <person name="Henke P."/>
            <person name="Tank M."/>
            <person name="Sproer C."/>
            <person name="Bunk B."/>
            <person name="Overmann J."/>
        </authorList>
    </citation>
    <scope>NUCLEOTIDE SEQUENCE [LARGE SCALE GENOMIC DNA]</scope>
    <source>
        <strain evidence="2 3">DSM 6702</strain>
    </source>
</reference>
<dbReference type="PANTHER" id="PTHR32063">
    <property type="match status" value="1"/>
</dbReference>
<organism evidence="2 3">
    <name type="scientific">Thiorhodovibrio winogradskyi</name>
    <dbReference type="NCBI Taxonomy" id="77007"/>
    <lineage>
        <taxon>Bacteria</taxon>
        <taxon>Pseudomonadati</taxon>
        <taxon>Pseudomonadota</taxon>
        <taxon>Gammaproteobacteria</taxon>
        <taxon>Chromatiales</taxon>
        <taxon>Chromatiaceae</taxon>
        <taxon>Thiorhodovibrio</taxon>
    </lineage>
</organism>
<keyword evidence="1" id="KW-0472">Membrane</keyword>
<feature type="transmembrane region" description="Helical" evidence="1">
    <location>
        <begin position="856"/>
        <end position="876"/>
    </location>
</feature>
<dbReference type="Proteomes" id="UP001432180">
    <property type="component" value="Chromosome"/>
</dbReference>
<dbReference type="Gene3D" id="3.30.2090.10">
    <property type="entry name" value="Multidrug efflux transporter AcrB TolC docking domain, DN and DC subdomains"/>
    <property type="match status" value="2"/>
</dbReference>
<proteinExistence type="predicted"/>
<evidence type="ECO:0000313" key="2">
    <source>
        <dbReference type="EMBL" id="WPL18347.1"/>
    </source>
</evidence>
<keyword evidence="3" id="KW-1185">Reference proteome</keyword>
<feature type="transmembrane region" description="Helical" evidence="1">
    <location>
        <begin position="430"/>
        <end position="450"/>
    </location>
</feature>
<dbReference type="Gene3D" id="3.30.70.1440">
    <property type="entry name" value="Multidrug efflux transporter AcrB pore domain"/>
    <property type="match status" value="1"/>
</dbReference>
<feature type="transmembrane region" description="Helical" evidence="1">
    <location>
        <begin position="385"/>
        <end position="410"/>
    </location>
</feature>
<gene>
    <name evidence="2" type="primary">bepE</name>
    <name evidence="2" type="ORF">Thiowin_03418</name>
</gene>
<feature type="transmembrane region" description="Helical" evidence="1">
    <location>
        <begin position="462"/>
        <end position="486"/>
    </location>
</feature>
<feature type="transmembrane region" description="Helical" evidence="1">
    <location>
        <begin position="359"/>
        <end position="379"/>
    </location>
</feature>
<dbReference type="InterPro" id="IPR001036">
    <property type="entry name" value="Acrflvin-R"/>
</dbReference>
<feature type="transmembrane region" description="Helical" evidence="1">
    <location>
        <begin position="333"/>
        <end position="352"/>
    </location>
</feature>
<feature type="transmembrane region" description="Helical" evidence="1">
    <location>
        <begin position="985"/>
        <end position="1009"/>
    </location>
</feature>
<dbReference type="Gene3D" id="3.30.70.1430">
    <property type="entry name" value="Multidrug efflux transporter AcrB pore domain"/>
    <property type="match status" value="2"/>
</dbReference>
<keyword evidence="1" id="KW-1133">Transmembrane helix</keyword>
<feature type="transmembrane region" description="Helical" evidence="1">
    <location>
        <begin position="958"/>
        <end position="979"/>
    </location>
</feature>
<dbReference type="PRINTS" id="PR00702">
    <property type="entry name" value="ACRIFLAVINRP"/>
</dbReference>
<dbReference type="Pfam" id="PF00873">
    <property type="entry name" value="ACR_tran"/>
    <property type="match status" value="1"/>
</dbReference>
<feature type="transmembrane region" description="Helical" evidence="1">
    <location>
        <begin position="526"/>
        <end position="543"/>
    </location>
</feature>
<dbReference type="SUPFAM" id="SSF82693">
    <property type="entry name" value="Multidrug efflux transporter AcrB pore domain, PN1, PN2, PC1 and PC2 subdomains"/>
    <property type="match status" value="4"/>
</dbReference>
<dbReference type="RefSeq" id="WP_328984115.1">
    <property type="nucleotide sequence ID" value="NZ_CP121472.1"/>
</dbReference>
<evidence type="ECO:0000256" key="1">
    <source>
        <dbReference type="SAM" id="Phobius"/>
    </source>
</evidence>
<accession>A0ABZ0SBS1</accession>
<dbReference type="PANTHER" id="PTHR32063:SF14">
    <property type="entry name" value="BLL4319 PROTEIN"/>
    <property type="match status" value="1"/>
</dbReference>
<dbReference type="InterPro" id="IPR027463">
    <property type="entry name" value="AcrB_DN_DC_subdom"/>
</dbReference>
<dbReference type="Gene3D" id="3.30.70.1320">
    <property type="entry name" value="Multidrug efflux transporter AcrB pore domain like"/>
    <property type="match status" value="1"/>
</dbReference>
<feature type="transmembrane region" description="Helical" evidence="1">
    <location>
        <begin position="909"/>
        <end position="930"/>
    </location>
</feature>
<sequence length="1039" mass="110967">MRLTTFAVTRPVAASVLSLLIVLIGTAAVLNLPVREYPNVDDPTVTVAVRYPGASAAVVEREVGKPIEEAVSGIDGVRQIRVSSRDGRARIEVEFSLDRDLDLAAVDVRERVGAVRDTLPDQADAPRITQRSLNAQVVMWLVLTSETLDRLQLSDLAERHLVESLSTVPGVARVLFGGERRYALRIHLDVAKLSAHGLTVLDVERALRARNLELPAGRLVSEGREMTLRTLTELKRPEAFRELILSERDGALIRLGEVAEIEYGPETERTAVRLDGEPGIGLGIVRQSGANLVAVSHGVRAKLEQLQARLPEAAALDIPYDAATFVEASIRQILYTLALTIGLVIAVVFVALGSWRATLVPALTLPASVVGAFILLWALGFSINVLTLLALILAIGLLVDDAIVVGENVFRFSEQGKPRLLAADLGAGEVAFAVIATTTVLLAVIAPLGFLGGDAGRLFGEFAAGLGGALALSSVVALTAGVSVAARLIDAERIADSALRARVGGLIERLGDGYLRLLGATLKTRWLVLAVALGLLIALVGLYRELPRELSPREDRGAIFIPVNAPEGTTLSGMLALLDEIEGLTQPLLGPDGPGRHVISLVAPRSEGQGPVNSGIVILKLKDWDERALSQFEVTEQLQPKLASVAGAQAFAINPPSLGGGSFEPPVQMALTGADLEEVHALAQQVLAEAREMPRIAQARLDYQPSNPQLRLEVDRERAAALGVSLADIGRSLRILMGGEDITDFSIDAETYEVMVRAREADRAVPEDLERIEVRAQDGTLVRLSGLIDTELVGRAAERMRIDRRAAVTLKASLAGGAALGDVLDELEARAKPLLPADVEIRWLSVSQDYQRSAQAFLLAFTLALGIVYLVLAAQFESFIQPVVLLAGVPLALLGALMALWLGGGSINLYAQIGFILAIGLMAKNAILLVEFVNQLRDRGEALEQALTQAARVRFRPILMTSIATLFGALPLALAVGPGAESRRIIGLTIVGGILAATVLTLFLVPVLYRLIARRTRARAGLARELARQRDEADAPSVG</sequence>
<dbReference type="Gene3D" id="1.20.1640.10">
    <property type="entry name" value="Multidrug efflux transporter AcrB transmembrane domain"/>
    <property type="match status" value="2"/>
</dbReference>
<feature type="transmembrane region" description="Helical" evidence="1">
    <location>
        <begin position="883"/>
        <end position="903"/>
    </location>
</feature>